<evidence type="ECO:0000313" key="1">
    <source>
        <dbReference type="EMBL" id="SUZ32858.1"/>
    </source>
</evidence>
<proteinExistence type="predicted"/>
<evidence type="ECO:0000313" key="2">
    <source>
        <dbReference type="Proteomes" id="UP000272908"/>
    </source>
</evidence>
<organism evidence="1 2">
    <name type="scientific">Roseinatronobacter ekhonensis</name>
    <dbReference type="NCBI Taxonomy" id="254356"/>
    <lineage>
        <taxon>Bacteria</taxon>
        <taxon>Pseudomonadati</taxon>
        <taxon>Pseudomonadota</taxon>
        <taxon>Alphaproteobacteria</taxon>
        <taxon>Rhodobacterales</taxon>
        <taxon>Paracoccaceae</taxon>
        <taxon>Roseinatronobacter</taxon>
    </lineage>
</organism>
<gene>
    <name evidence="1" type="ORF">ROE7235_02621</name>
</gene>
<dbReference type="AlphaFoldDB" id="A0A3B0MH73"/>
<protein>
    <submittedName>
        <fullName evidence="1">Uncharacterized protein</fullName>
    </submittedName>
</protein>
<dbReference type="Proteomes" id="UP000272908">
    <property type="component" value="Unassembled WGS sequence"/>
</dbReference>
<keyword evidence="2" id="KW-1185">Reference proteome</keyword>
<accession>A0A3B0MH73</accession>
<name>A0A3B0MH73_9RHOB</name>
<sequence length="65" mass="7067">MGGGKEEARNLREQDPGRNKRHAIAAHILAISENHNLRQASRLRLAYGLTEAHALALASLIWGAA</sequence>
<dbReference type="EMBL" id="UIHC01000030">
    <property type="protein sequence ID" value="SUZ32858.1"/>
    <property type="molecule type" value="Genomic_DNA"/>
</dbReference>
<reference evidence="2" key="1">
    <citation type="submission" date="2018-08" db="EMBL/GenBank/DDBJ databases">
        <authorList>
            <person name="Rodrigo-Torres L."/>
            <person name="Arahal R. D."/>
            <person name="Lucena T."/>
        </authorList>
    </citation>
    <scope>NUCLEOTIDE SEQUENCE [LARGE SCALE GENOMIC DNA]</scope>
    <source>
        <strain evidence="2">CECT 7235</strain>
    </source>
</reference>